<dbReference type="PANTHER" id="PTHR30199">
    <property type="entry name" value="MFS FAMILY TRANSPORTER, PREDICTED SUBSTRATE BENZOATE"/>
    <property type="match status" value="1"/>
</dbReference>
<keyword evidence="4" id="KW-1185">Reference proteome</keyword>
<organism evidence="3 4">
    <name type="scientific">Microbacterium trichothecenolyticum</name>
    <name type="common">Aureobacterium trichothecenolyticum</name>
    <dbReference type="NCBI Taxonomy" id="69370"/>
    <lineage>
        <taxon>Bacteria</taxon>
        <taxon>Bacillati</taxon>
        <taxon>Actinomycetota</taxon>
        <taxon>Actinomycetes</taxon>
        <taxon>Micrococcales</taxon>
        <taxon>Microbacteriaceae</taxon>
        <taxon>Microbacterium</taxon>
    </lineage>
</organism>
<dbReference type="EMBL" id="JAUTBF010000001">
    <property type="protein sequence ID" value="MDQ1122754.1"/>
    <property type="molecule type" value="Genomic_DNA"/>
</dbReference>
<gene>
    <name evidence="3" type="ORF">QE412_001327</name>
</gene>
<dbReference type="Pfam" id="PF03594">
    <property type="entry name" value="BenE"/>
    <property type="match status" value="1"/>
</dbReference>
<feature type="region of interest" description="Disordered" evidence="1">
    <location>
        <begin position="1"/>
        <end position="59"/>
    </location>
</feature>
<feature type="transmembrane region" description="Helical" evidence="2">
    <location>
        <begin position="156"/>
        <end position="175"/>
    </location>
</feature>
<feature type="transmembrane region" description="Helical" evidence="2">
    <location>
        <begin position="181"/>
        <end position="198"/>
    </location>
</feature>
<dbReference type="NCBIfam" id="TIGR00843">
    <property type="entry name" value="benE"/>
    <property type="match status" value="1"/>
</dbReference>
<evidence type="ECO:0000256" key="2">
    <source>
        <dbReference type="SAM" id="Phobius"/>
    </source>
</evidence>
<keyword evidence="2" id="KW-0812">Transmembrane</keyword>
<evidence type="ECO:0000313" key="3">
    <source>
        <dbReference type="EMBL" id="MDQ1122754.1"/>
    </source>
</evidence>
<evidence type="ECO:0000256" key="1">
    <source>
        <dbReference type="SAM" id="MobiDB-lite"/>
    </source>
</evidence>
<name>A0ABU0TSV6_MICTR</name>
<reference evidence="3 4" key="1">
    <citation type="submission" date="2023-07" db="EMBL/GenBank/DDBJ databases">
        <title>Functional and genomic diversity of the sorghum phyllosphere microbiome.</title>
        <authorList>
            <person name="Shade A."/>
        </authorList>
    </citation>
    <scope>NUCLEOTIDE SEQUENCE [LARGE SCALE GENOMIC DNA]</scope>
    <source>
        <strain evidence="3 4">SORGH_AS_1207</strain>
    </source>
</reference>
<feature type="transmembrane region" description="Helical" evidence="2">
    <location>
        <begin position="295"/>
        <end position="319"/>
    </location>
</feature>
<feature type="transmembrane region" description="Helical" evidence="2">
    <location>
        <begin position="404"/>
        <end position="423"/>
    </location>
</feature>
<feature type="transmembrane region" description="Helical" evidence="2">
    <location>
        <begin position="253"/>
        <end position="275"/>
    </location>
</feature>
<dbReference type="Proteomes" id="UP001226691">
    <property type="component" value="Unassembled WGS sequence"/>
</dbReference>
<feature type="transmembrane region" description="Helical" evidence="2">
    <location>
        <begin position="93"/>
        <end position="118"/>
    </location>
</feature>
<feature type="transmembrane region" description="Helical" evidence="2">
    <location>
        <begin position="130"/>
        <end position="149"/>
    </location>
</feature>
<evidence type="ECO:0000313" key="4">
    <source>
        <dbReference type="Proteomes" id="UP001226691"/>
    </source>
</evidence>
<dbReference type="PANTHER" id="PTHR30199:SF0">
    <property type="entry name" value="INNER MEMBRANE PROTEIN YDCO"/>
    <property type="match status" value="1"/>
</dbReference>
<proteinExistence type="predicted"/>
<dbReference type="InterPro" id="IPR004711">
    <property type="entry name" value="Benzoate_Transporter"/>
</dbReference>
<keyword evidence="2" id="KW-0472">Membrane</keyword>
<feature type="transmembrane region" description="Helical" evidence="2">
    <location>
        <begin position="331"/>
        <end position="353"/>
    </location>
</feature>
<keyword evidence="2" id="KW-1133">Transmembrane helix</keyword>
<feature type="transmembrane region" description="Helical" evidence="2">
    <location>
        <begin position="203"/>
        <end position="222"/>
    </location>
</feature>
<feature type="compositionally biased region" description="Low complexity" evidence="1">
    <location>
        <begin position="15"/>
        <end position="30"/>
    </location>
</feature>
<accession>A0ABU0TSV6</accession>
<comment type="caution">
    <text evidence="3">The sequence shown here is derived from an EMBL/GenBank/DDBJ whole genome shotgun (WGS) entry which is preliminary data.</text>
</comment>
<protein>
    <submittedName>
        <fullName evidence="3">Benzoate membrane transport protein</fullName>
    </submittedName>
</protein>
<sequence>MRGPAAMNTPRPGSLRTLPRAARAATARPTVTGLVDSSRHNARVEGSASPGAPRSISRSRWATTTATLLSFSMTDNDSVTPLRPVPLHRSWSVTATVAGLVAALVSFAGPFAVVLQATRAAHLDEAHTASWVWAIAVGSGVSGLVLSLLTRMPIIVAWSTPGAALLIAAIGGFSFSDAVGAFLVSSVCACILGFTGWFGRLLALVPGSVTSALLAGILLPFVVSGSSAVVTAPAVAGAVVIAFVVAKRFLERYAVVIALAVGVCATVATGAAERVTLDLQLTAPVLTMPTFDPQALLSIGLPLLLITMAAQNAPGLTVLRTSGYTPNDRILVGGVSLVSATLTPFGGHAINLAAITAGICTGPTCHPDPARRYVAGVACGLANLVAGAFASTLVGAYTALPAPMIAALAAVALLPSVITALTATLAGPPATQTAALITLAVTASGIVVVGVGSAFWALIAGLAVWAVLTRATSRARLGASQSALSG</sequence>
<feature type="transmembrane region" description="Helical" evidence="2">
    <location>
        <begin position="435"/>
        <end position="468"/>
    </location>
</feature>
<feature type="transmembrane region" description="Helical" evidence="2">
    <location>
        <begin position="228"/>
        <end position="246"/>
    </location>
</feature>
<feature type="transmembrane region" description="Helical" evidence="2">
    <location>
        <begin position="373"/>
        <end position="397"/>
    </location>
</feature>